<organism evidence="2 3">
    <name type="scientific">Theobroma cacao</name>
    <name type="common">Cacao</name>
    <name type="synonym">Cocoa</name>
    <dbReference type="NCBI Taxonomy" id="3641"/>
    <lineage>
        <taxon>Eukaryota</taxon>
        <taxon>Viridiplantae</taxon>
        <taxon>Streptophyta</taxon>
        <taxon>Embryophyta</taxon>
        <taxon>Tracheophyta</taxon>
        <taxon>Spermatophyta</taxon>
        <taxon>Magnoliopsida</taxon>
        <taxon>eudicotyledons</taxon>
        <taxon>Gunneridae</taxon>
        <taxon>Pentapetalae</taxon>
        <taxon>rosids</taxon>
        <taxon>malvids</taxon>
        <taxon>Malvales</taxon>
        <taxon>Malvaceae</taxon>
        <taxon>Byttnerioideae</taxon>
        <taxon>Theobroma</taxon>
    </lineage>
</organism>
<dbReference type="eggNOG" id="KOG1075">
    <property type="taxonomic scope" value="Eukaryota"/>
</dbReference>
<dbReference type="OMA" id="WIEECIS"/>
<dbReference type="Gramene" id="EOY21798">
    <property type="protein sequence ID" value="EOY21798"/>
    <property type="gene ID" value="TCM_013937"/>
</dbReference>
<gene>
    <name evidence="2" type="ORF">TCM_013937</name>
</gene>
<dbReference type="InParanoid" id="A0A061FXL8"/>
<dbReference type="InterPro" id="IPR000477">
    <property type="entry name" value="RT_dom"/>
</dbReference>
<dbReference type="GO" id="GO:0004523">
    <property type="term" value="F:RNA-DNA hybrid ribonuclease activity"/>
    <property type="evidence" value="ECO:0007669"/>
    <property type="project" value="InterPro"/>
</dbReference>
<dbReference type="Proteomes" id="UP000026915">
    <property type="component" value="Chromosome 3"/>
</dbReference>
<accession>A0A061FXL8</accession>
<dbReference type="PANTHER" id="PTHR33116">
    <property type="entry name" value="REVERSE TRANSCRIPTASE ZINC-BINDING DOMAIN-CONTAINING PROTEIN-RELATED-RELATED"/>
    <property type="match status" value="1"/>
</dbReference>
<dbReference type="AlphaFoldDB" id="A0A061FXL8"/>
<evidence type="ECO:0000313" key="3">
    <source>
        <dbReference type="Proteomes" id="UP000026915"/>
    </source>
</evidence>
<proteinExistence type="predicted"/>
<dbReference type="Pfam" id="PF00078">
    <property type="entry name" value="RVT_1"/>
    <property type="match status" value="1"/>
</dbReference>
<dbReference type="GO" id="GO:0003676">
    <property type="term" value="F:nucleic acid binding"/>
    <property type="evidence" value="ECO:0007669"/>
    <property type="project" value="InterPro"/>
</dbReference>
<reference evidence="2 3" key="1">
    <citation type="journal article" date="2013" name="Genome Biol.">
        <title>The genome sequence of the most widely cultivated cacao type and its use to identify candidate genes regulating pod color.</title>
        <authorList>
            <person name="Motamayor J.C."/>
            <person name="Mockaitis K."/>
            <person name="Schmutz J."/>
            <person name="Haiminen N."/>
            <person name="Iii D.L."/>
            <person name="Cornejo O."/>
            <person name="Findley S.D."/>
            <person name="Zheng P."/>
            <person name="Utro F."/>
            <person name="Royaert S."/>
            <person name="Saski C."/>
            <person name="Jenkins J."/>
            <person name="Podicheti R."/>
            <person name="Zhao M."/>
            <person name="Scheffler B.E."/>
            <person name="Stack J.C."/>
            <person name="Feltus F.A."/>
            <person name="Mustiga G.M."/>
            <person name="Amores F."/>
            <person name="Phillips W."/>
            <person name="Marelli J.P."/>
            <person name="May G.D."/>
            <person name="Shapiro H."/>
            <person name="Ma J."/>
            <person name="Bustamante C.D."/>
            <person name="Schnell R.J."/>
            <person name="Main D."/>
            <person name="Gilbert D."/>
            <person name="Parida L."/>
            <person name="Kuhn D.N."/>
        </authorList>
    </citation>
    <scope>NUCLEOTIDE SEQUENCE [LARGE SCALE GENOMIC DNA]</scope>
    <source>
        <strain evidence="3">cv. Matina 1-6</strain>
    </source>
</reference>
<protein>
    <recommendedName>
        <fullName evidence="1">Reverse transcriptase domain-containing protein</fullName>
    </recommendedName>
</protein>
<sequence>MRYENGLIKIFFSKAIRVKDSSVAETKATREAFFLFAASKWSHSHKLIVESDSRNVAKWTSKPSDASWRIRKWVLHIERLKKEIKRWEIKHVNLIPFMVRTPTFSIIWNGTRTNTFSRTRGIRQGDPLSPYLFVLCLEKLSQLIDNKVWLGNWRPLLLTRNGPFLAHVCYADDLVLFRVTSTKQVQVMMKTLDRFYLVSGQKVGLSKWRLLVSSKVSPVKAKNLSSIAKTTLTKDFGKYHGAPATHERITQTTYSELINEVQLRMESWSNKYLSVAGRISLVQSVTSTTATYPMQTTFLLKTLSRRSIV</sequence>
<evidence type="ECO:0000259" key="1">
    <source>
        <dbReference type="Pfam" id="PF00078"/>
    </source>
</evidence>
<dbReference type="STRING" id="3641.A0A061FXL8"/>
<feature type="domain" description="Reverse transcriptase" evidence="1">
    <location>
        <begin position="86"/>
        <end position="212"/>
    </location>
</feature>
<dbReference type="PANTHER" id="PTHR33116:SF70">
    <property type="entry name" value="NON-LTR RETROELEMENT REVERSE TRANSCRIPTASE-LIKE PROTEIN"/>
    <property type="match status" value="1"/>
</dbReference>
<dbReference type="HOGENOM" id="CLU_901419_0_0_1"/>
<evidence type="ECO:0000313" key="2">
    <source>
        <dbReference type="EMBL" id="EOY21798.1"/>
    </source>
</evidence>
<name>A0A061FXL8_THECC</name>
<dbReference type="Gene3D" id="3.30.420.10">
    <property type="entry name" value="Ribonuclease H-like superfamily/Ribonuclease H"/>
    <property type="match status" value="1"/>
</dbReference>
<dbReference type="EMBL" id="CM001881">
    <property type="protein sequence ID" value="EOY21798.1"/>
    <property type="molecule type" value="Genomic_DNA"/>
</dbReference>
<dbReference type="InterPro" id="IPR036397">
    <property type="entry name" value="RNaseH_sf"/>
</dbReference>
<keyword evidence="3" id="KW-1185">Reference proteome</keyword>